<protein>
    <recommendedName>
        <fullName evidence="3">LTD domain-containing protein</fullName>
    </recommendedName>
</protein>
<dbReference type="AlphaFoldDB" id="A0A0G0QXY4"/>
<evidence type="ECO:0008006" key="3">
    <source>
        <dbReference type="Google" id="ProtNLM"/>
    </source>
</evidence>
<name>A0A0G0QXY4_9BACT</name>
<evidence type="ECO:0000313" key="2">
    <source>
        <dbReference type="Proteomes" id="UP000034881"/>
    </source>
</evidence>
<organism evidence="1 2">
    <name type="scientific">Candidatus Daviesbacteria bacterium GW2011_GWC2_40_12</name>
    <dbReference type="NCBI Taxonomy" id="1618431"/>
    <lineage>
        <taxon>Bacteria</taxon>
        <taxon>Candidatus Daviesiibacteriota</taxon>
    </lineage>
</organism>
<dbReference type="Proteomes" id="UP000034881">
    <property type="component" value="Unassembled WGS sequence"/>
</dbReference>
<evidence type="ECO:0000313" key="1">
    <source>
        <dbReference type="EMBL" id="KKR42306.1"/>
    </source>
</evidence>
<reference evidence="1 2" key="1">
    <citation type="journal article" date="2015" name="Nature">
        <title>rRNA introns, odd ribosomes, and small enigmatic genomes across a large radiation of phyla.</title>
        <authorList>
            <person name="Brown C.T."/>
            <person name="Hug L.A."/>
            <person name="Thomas B.C."/>
            <person name="Sharon I."/>
            <person name="Castelle C.J."/>
            <person name="Singh A."/>
            <person name="Wilkins M.J."/>
            <person name="Williams K.H."/>
            <person name="Banfield J.F."/>
        </authorList>
    </citation>
    <scope>NUCLEOTIDE SEQUENCE [LARGE SCALE GENOMIC DNA]</scope>
</reference>
<dbReference type="EMBL" id="LBYB01000003">
    <property type="protein sequence ID" value="KKR42306.1"/>
    <property type="molecule type" value="Genomic_DNA"/>
</dbReference>
<accession>A0A0G0QXY4</accession>
<proteinExistence type="predicted"/>
<comment type="caution">
    <text evidence="1">The sequence shown here is derived from an EMBL/GenBank/DDBJ whole genome shotgun (WGS) entry which is preliminary data.</text>
</comment>
<gene>
    <name evidence="1" type="ORF">UT77_C0003G0101</name>
</gene>
<sequence length="157" mass="17571">MKRLNVTQVKPNPSGRDRLGNYVPFSQLAGEWVDFKNIGDESFSLNSIELQHVAYTPPYPNGVWEKVMGFSGNLGVGRIVRVHSGGEIPLESLSPEDFIGADYHLFTGNSYVWNNNRSDTPRLVLKQNGQTFEIDKASYSAYPPEGKILKRIGELLI</sequence>